<proteinExistence type="inferred from homology"/>
<gene>
    <name evidence="11" type="ORF">CVU82_01630</name>
</gene>
<protein>
    <recommendedName>
        <fullName evidence="10">Peptidase S11 D-alanyl-D-alanine carboxypeptidase A N-terminal domain-containing protein</fullName>
    </recommendedName>
</protein>
<evidence type="ECO:0000256" key="5">
    <source>
        <dbReference type="ARBA" id="ARBA00022984"/>
    </source>
</evidence>
<evidence type="ECO:0000256" key="1">
    <source>
        <dbReference type="ARBA" id="ARBA00007164"/>
    </source>
</evidence>
<keyword evidence="2" id="KW-0732">Signal</keyword>
<comment type="similarity">
    <text evidence="1 9">Belongs to the peptidase S11 family.</text>
</comment>
<comment type="caution">
    <text evidence="11">The sequence shown here is derived from an EMBL/GenBank/DDBJ whole genome shotgun (WGS) entry which is preliminary data.</text>
</comment>
<keyword evidence="5" id="KW-0573">Peptidoglycan synthesis</keyword>
<evidence type="ECO:0000256" key="7">
    <source>
        <dbReference type="PIRSR" id="PIRSR618044-1"/>
    </source>
</evidence>
<feature type="domain" description="Peptidase S11 D-alanyl-D-alanine carboxypeptidase A N-terminal" evidence="10">
    <location>
        <begin position="48"/>
        <end position="278"/>
    </location>
</feature>
<dbReference type="InterPro" id="IPR012338">
    <property type="entry name" value="Beta-lactam/transpept-like"/>
</dbReference>
<dbReference type="GO" id="GO:0008360">
    <property type="term" value="P:regulation of cell shape"/>
    <property type="evidence" value="ECO:0007669"/>
    <property type="project" value="UniProtKB-KW"/>
</dbReference>
<evidence type="ECO:0000256" key="3">
    <source>
        <dbReference type="ARBA" id="ARBA00022801"/>
    </source>
</evidence>
<dbReference type="PANTHER" id="PTHR21581:SF6">
    <property type="entry name" value="TRAFFICKING PROTEIN PARTICLE COMPLEX SUBUNIT 12"/>
    <property type="match status" value="1"/>
</dbReference>
<dbReference type="GO" id="GO:0071555">
    <property type="term" value="P:cell wall organization"/>
    <property type="evidence" value="ECO:0007669"/>
    <property type="project" value="UniProtKB-KW"/>
</dbReference>
<dbReference type="PANTHER" id="PTHR21581">
    <property type="entry name" value="D-ALANYL-D-ALANINE CARBOXYPEPTIDASE"/>
    <property type="match status" value="1"/>
</dbReference>
<keyword evidence="3" id="KW-0378">Hydrolase</keyword>
<organism evidence="11 12">
    <name type="scientific">Candidatus Falkowbacteria bacterium HGW-Falkowbacteria-1</name>
    <dbReference type="NCBI Taxonomy" id="2013768"/>
    <lineage>
        <taxon>Bacteria</taxon>
        <taxon>Candidatus Falkowiibacteriota</taxon>
    </lineage>
</organism>
<dbReference type="Proteomes" id="UP000233517">
    <property type="component" value="Unassembled WGS sequence"/>
</dbReference>
<keyword evidence="6" id="KW-0961">Cell wall biogenesis/degradation</keyword>
<dbReference type="AlphaFoldDB" id="A0A2N2E982"/>
<keyword evidence="4" id="KW-0133">Cell shape</keyword>
<evidence type="ECO:0000256" key="4">
    <source>
        <dbReference type="ARBA" id="ARBA00022960"/>
    </source>
</evidence>
<evidence type="ECO:0000313" key="12">
    <source>
        <dbReference type="Proteomes" id="UP000233517"/>
    </source>
</evidence>
<dbReference type="InterPro" id="IPR018044">
    <property type="entry name" value="Peptidase_S11"/>
</dbReference>
<evidence type="ECO:0000256" key="9">
    <source>
        <dbReference type="RuleBase" id="RU004016"/>
    </source>
</evidence>
<name>A0A2N2E982_9BACT</name>
<feature type="active site" evidence="7">
    <location>
        <position position="136"/>
    </location>
</feature>
<dbReference type="GO" id="GO:0009002">
    <property type="term" value="F:serine-type D-Ala-D-Ala carboxypeptidase activity"/>
    <property type="evidence" value="ECO:0007669"/>
    <property type="project" value="InterPro"/>
</dbReference>
<accession>A0A2N2E982</accession>
<feature type="binding site" evidence="8">
    <location>
        <position position="247"/>
    </location>
    <ligand>
        <name>substrate</name>
    </ligand>
</feature>
<evidence type="ECO:0000256" key="8">
    <source>
        <dbReference type="PIRSR" id="PIRSR618044-2"/>
    </source>
</evidence>
<dbReference type="GO" id="GO:0006508">
    <property type="term" value="P:proteolysis"/>
    <property type="evidence" value="ECO:0007669"/>
    <property type="project" value="InterPro"/>
</dbReference>
<evidence type="ECO:0000313" key="11">
    <source>
        <dbReference type="EMBL" id="PKM91281.1"/>
    </source>
</evidence>
<evidence type="ECO:0000256" key="2">
    <source>
        <dbReference type="ARBA" id="ARBA00022729"/>
    </source>
</evidence>
<feature type="active site" description="Acyl-ester intermediate" evidence="7">
    <location>
        <position position="81"/>
    </location>
</feature>
<dbReference type="Pfam" id="PF00768">
    <property type="entry name" value="Peptidase_S11"/>
    <property type="match status" value="1"/>
</dbReference>
<sequence>MISSLFFYIISSLLFSNISWPVLNLENHGQVIKRWETESFGQRLKEMETLDLSAHSVAVLDLDSDFFVFEKNSDESLPIASISKLMSALVFMDLDIDFDAYYKIKQDDRRLGGRDYLFLGEEVKNIDLLALALIASDNTAVIALISSSGISEEEFVSRMNEKAKEMKLYKTYFEDPTGLSYKNVSSAKEVALIAREALSRKEIVDLSRLYEYSFETKNGRKKNINSTNELLLGLKDTGIKGNVIAGKTGYNDLAGYCLSLDFSLEGGQKFISVVLNSSSIKNRFLDTEKIAEKIDSIYK</sequence>
<dbReference type="PRINTS" id="PR00725">
    <property type="entry name" value="DADACBPTASE1"/>
</dbReference>
<dbReference type="SUPFAM" id="SSF56601">
    <property type="entry name" value="beta-lactamase/transpeptidase-like"/>
    <property type="match status" value="1"/>
</dbReference>
<evidence type="ECO:0000259" key="10">
    <source>
        <dbReference type="Pfam" id="PF00768"/>
    </source>
</evidence>
<feature type="active site" description="Proton acceptor" evidence="7">
    <location>
        <position position="84"/>
    </location>
</feature>
<reference evidence="11 12" key="1">
    <citation type="journal article" date="2017" name="ISME J.">
        <title>Potential for microbial H2 and metal transformations associated with novel bacteria and archaea in deep terrestrial subsurface sediments.</title>
        <authorList>
            <person name="Hernsdorf A.W."/>
            <person name="Amano Y."/>
            <person name="Miyakawa K."/>
            <person name="Ise K."/>
            <person name="Suzuki Y."/>
            <person name="Anantharaman K."/>
            <person name="Probst A."/>
            <person name="Burstein D."/>
            <person name="Thomas B.C."/>
            <person name="Banfield J.F."/>
        </authorList>
    </citation>
    <scope>NUCLEOTIDE SEQUENCE [LARGE SCALE GENOMIC DNA]</scope>
    <source>
        <strain evidence="11">HGW-Falkowbacteria-1</strain>
    </source>
</reference>
<dbReference type="Gene3D" id="3.40.710.10">
    <property type="entry name" value="DD-peptidase/beta-lactamase superfamily"/>
    <property type="match status" value="1"/>
</dbReference>
<dbReference type="InterPro" id="IPR001967">
    <property type="entry name" value="Peptidase_S11_N"/>
</dbReference>
<dbReference type="EMBL" id="PHAI01000002">
    <property type="protein sequence ID" value="PKM91281.1"/>
    <property type="molecule type" value="Genomic_DNA"/>
</dbReference>
<evidence type="ECO:0000256" key="6">
    <source>
        <dbReference type="ARBA" id="ARBA00023316"/>
    </source>
</evidence>
<dbReference type="GO" id="GO:0009252">
    <property type="term" value="P:peptidoglycan biosynthetic process"/>
    <property type="evidence" value="ECO:0007669"/>
    <property type="project" value="UniProtKB-KW"/>
</dbReference>